<keyword evidence="9" id="KW-1185">Reference proteome</keyword>
<dbReference type="Proteomes" id="UP000003919">
    <property type="component" value="Unassembled WGS sequence"/>
</dbReference>
<evidence type="ECO:0000256" key="5">
    <source>
        <dbReference type="PROSITE-ProRule" id="PRU00473"/>
    </source>
</evidence>
<dbReference type="InterPro" id="IPR050330">
    <property type="entry name" value="Bact_OuterMem_StrucFunc"/>
</dbReference>
<dbReference type="PROSITE" id="PS51123">
    <property type="entry name" value="OMPA_2"/>
    <property type="match status" value="1"/>
</dbReference>
<reference evidence="8 9" key="1">
    <citation type="journal article" date="2011" name="J. Bacteriol.">
        <title>Complete genome sequence of Algoriphagus sp. PR1, bacterial prey of a colony-forming choanoflagellate.</title>
        <authorList>
            <person name="Alegado R.A."/>
            <person name="Ferriera S."/>
            <person name="Nusbaum C."/>
            <person name="Young S.K."/>
            <person name="Zeng Q."/>
            <person name="Imamovic A."/>
            <person name="Fairclough S.R."/>
            <person name="King N."/>
        </authorList>
    </citation>
    <scope>NUCLEOTIDE SEQUENCE [LARGE SCALE GENOMIC DNA]</scope>
    <source>
        <strain evidence="8 9">PR1</strain>
    </source>
</reference>
<evidence type="ECO:0000259" key="7">
    <source>
        <dbReference type="PROSITE" id="PS51123"/>
    </source>
</evidence>
<dbReference type="HOGENOM" id="CLU_610681_0_0_10"/>
<dbReference type="InterPro" id="IPR006665">
    <property type="entry name" value="OmpA-like"/>
</dbReference>
<evidence type="ECO:0000256" key="6">
    <source>
        <dbReference type="SAM" id="SignalP"/>
    </source>
</evidence>
<sequence length="430" mass="47325">MKKTLLALAFFSLGITTYAQSDFNKWSLEAGYGFNKSMGPLTQGYYSPTLNLGHGELGLRYMLNSKYGVKGKFGFGSFSEVKDKSPEFNSNYINVSFEGVVNLARVLNFESFSNKLGLLGYFGPGFGYLKQDTRPIGDFDPDYVYSINTGVSLLYKLSDRISLTGNTSLIVNGRQRYTFDGNDFISPGRPDAPEIPYVHATGTWWSGTIGLNVYLGKADEHADWFIEEDKYVTKDELAMQINGIKDMLKDSDGDGIPDYLDKEANTPVGARVNTSGQTLDSDGDGTPDHLDECPFVPGPASSKGCPIKETVQQVDYFKEAINEGYVNVYYAFDSSKPLAYSASAADYVANFLKKNPGVSVEIKGYADELGSEDYNIQLSEKRAKAVYDLLIATGIDASRLSFKGYGEDTSVDKSSADARQMARRVSFEVK</sequence>
<dbReference type="GO" id="GO:0007155">
    <property type="term" value="P:cell adhesion"/>
    <property type="evidence" value="ECO:0007669"/>
    <property type="project" value="InterPro"/>
</dbReference>
<dbReference type="PANTHER" id="PTHR30329:SF21">
    <property type="entry name" value="LIPOPROTEIN YIAD-RELATED"/>
    <property type="match status" value="1"/>
</dbReference>
<keyword evidence="4" id="KW-0998">Cell outer membrane</keyword>
<dbReference type="GO" id="GO:0009279">
    <property type="term" value="C:cell outer membrane"/>
    <property type="evidence" value="ECO:0007669"/>
    <property type="project" value="UniProtKB-SubCell"/>
</dbReference>
<proteinExistence type="predicted"/>
<dbReference type="GO" id="GO:0005509">
    <property type="term" value="F:calcium ion binding"/>
    <property type="evidence" value="ECO:0007669"/>
    <property type="project" value="InterPro"/>
</dbReference>
<evidence type="ECO:0000313" key="8">
    <source>
        <dbReference type="EMBL" id="EAZ79496.1"/>
    </source>
</evidence>
<dbReference type="Pfam" id="PF02412">
    <property type="entry name" value="TSP_3"/>
    <property type="match status" value="1"/>
</dbReference>
<dbReference type="Gene3D" id="4.10.1080.10">
    <property type="entry name" value="TSP type-3 repeat"/>
    <property type="match status" value="1"/>
</dbReference>
<evidence type="ECO:0000256" key="3">
    <source>
        <dbReference type="ARBA" id="ARBA00023136"/>
    </source>
</evidence>
<evidence type="ECO:0000256" key="2">
    <source>
        <dbReference type="ARBA" id="ARBA00022729"/>
    </source>
</evidence>
<dbReference type="InterPro" id="IPR003367">
    <property type="entry name" value="Thrombospondin_3-like_rpt"/>
</dbReference>
<evidence type="ECO:0000256" key="4">
    <source>
        <dbReference type="ARBA" id="ARBA00023237"/>
    </source>
</evidence>
<dbReference type="eggNOG" id="COG2885">
    <property type="taxonomic scope" value="Bacteria"/>
</dbReference>
<dbReference type="CDD" id="cd07185">
    <property type="entry name" value="OmpA_C-like"/>
    <property type="match status" value="1"/>
</dbReference>
<gene>
    <name evidence="8" type="ORF">ALPR1_04618</name>
</gene>
<evidence type="ECO:0000256" key="1">
    <source>
        <dbReference type="ARBA" id="ARBA00004442"/>
    </source>
</evidence>
<dbReference type="AlphaFoldDB" id="A3I292"/>
<dbReference type="PANTHER" id="PTHR30329">
    <property type="entry name" value="STATOR ELEMENT OF FLAGELLAR MOTOR COMPLEX"/>
    <property type="match status" value="1"/>
</dbReference>
<comment type="subcellular location">
    <subcellularLocation>
        <location evidence="1">Cell outer membrane</location>
    </subcellularLocation>
</comment>
<accession>A3I292</accession>
<dbReference type="STRING" id="388413.ALPR1_04618"/>
<dbReference type="InterPro" id="IPR006690">
    <property type="entry name" value="OMPA-like_CS"/>
</dbReference>
<dbReference type="InterPro" id="IPR006664">
    <property type="entry name" value="OMP_bac"/>
</dbReference>
<keyword evidence="2 6" id="KW-0732">Signal</keyword>
<dbReference type="SUPFAM" id="SSF103088">
    <property type="entry name" value="OmpA-like"/>
    <property type="match status" value="1"/>
</dbReference>
<dbReference type="RefSeq" id="WP_008198715.1">
    <property type="nucleotide sequence ID" value="NZ_CM001023.1"/>
</dbReference>
<dbReference type="InterPro" id="IPR036737">
    <property type="entry name" value="OmpA-like_sf"/>
</dbReference>
<dbReference type="Gene3D" id="3.30.1330.60">
    <property type="entry name" value="OmpA-like domain"/>
    <property type="match status" value="1"/>
</dbReference>
<feature type="signal peptide" evidence="6">
    <location>
        <begin position="1"/>
        <end position="21"/>
    </location>
</feature>
<organism evidence="8 9">
    <name type="scientific">Algoriphagus machipongonensis</name>
    <dbReference type="NCBI Taxonomy" id="388413"/>
    <lineage>
        <taxon>Bacteria</taxon>
        <taxon>Pseudomonadati</taxon>
        <taxon>Bacteroidota</taxon>
        <taxon>Cytophagia</taxon>
        <taxon>Cytophagales</taxon>
        <taxon>Cyclobacteriaceae</taxon>
        <taxon>Algoriphagus</taxon>
    </lineage>
</organism>
<comment type="caution">
    <text evidence="8">The sequence shown here is derived from an EMBL/GenBank/DDBJ whole genome shotgun (WGS) entry which is preliminary data.</text>
</comment>
<name>A3I292_9BACT</name>
<keyword evidence="3 5" id="KW-0472">Membrane</keyword>
<dbReference type="OrthoDB" id="1522982at2"/>
<dbReference type="Pfam" id="PF00691">
    <property type="entry name" value="OmpA"/>
    <property type="match status" value="1"/>
</dbReference>
<evidence type="ECO:0000313" key="9">
    <source>
        <dbReference type="Proteomes" id="UP000003919"/>
    </source>
</evidence>
<protein>
    <submittedName>
        <fullName evidence="8">OmpA family protein</fullName>
    </submittedName>
</protein>
<dbReference type="Pfam" id="PF13505">
    <property type="entry name" value="OMP_b-brl"/>
    <property type="match status" value="1"/>
</dbReference>
<dbReference type="EMBL" id="AAXU02000001">
    <property type="protein sequence ID" value="EAZ79496.1"/>
    <property type="molecule type" value="Genomic_DNA"/>
</dbReference>
<dbReference type="SUPFAM" id="SSF103647">
    <property type="entry name" value="TSP type-3 repeat"/>
    <property type="match status" value="1"/>
</dbReference>
<feature type="chain" id="PRO_5002653419" evidence="6">
    <location>
        <begin position="22"/>
        <end position="430"/>
    </location>
</feature>
<dbReference type="InterPro" id="IPR028974">
    <property type="entry name" value="TSP_type-3_rpt"/>
</dbReference>
<feature type="domain" description="OmpA-like" evidence="7">
    <location>
        <begin position="317"/>
        <end position="430"/>
    </location>
</feature>
<dbReference type="PROSITE" id="PS01068">
    <property type="entry name" value="OMPA_1"/>
    <property type="match status" value="1"/>
</dbReference>
<dbReference type="InterPro" id="IPR027385">
    <property type="entry name" value="Beta-barrel_OMP"/>
</dbReference>
<dbReference type="PRINTS" id="PR01021">
    <property type="entry name" value="OMPADOMAIN"/>
</dbReference>